<organism evidence="1 2">
    <name type="scientific">Phycomyces blakesleeanus (strain ATCC 8743b / DSM 1359 / FGSC 10004 / NBRC 33097 / NRRL 1555)</name>
    <dbReference type="NCBI Taxonomy" id="763407"/>
    <lineage>
        <taxon>Eukaryota</taxon>
        <taxon>Fungi</taxon>
        <taxon>Fungi incertae sedis</taxon>
        <taxon>Mucoromycota</taxon>
        <taxon>Mucoromycotina</taxon>
        <taxon>Mucoromycetes</taxon>
        <taxon>Mucorales</taxon>
        <taxon>Phycomycetaceae</taxon>
        <taxon>Phycomyces</taxon>
    </lineage>
</organism>
<gene>
    <name evidence="1" type="ORF">PHYBLDRAFT_141601</name>
</gene>
<keyword evidence="2" id="KW-1185">Reference proteome</keyword>
<dbReference type="EMBL" id="KV440974">
    <property type="protein sequence ID" value="OAD77738.1"/>
    <property type="molecule type" value="Genomic_DNA"/>
</dbReference>
<dbReference type="RefSeq" id="XP_018295778.1">
    <property type="nucleotide sequence ID" value="XM_018430626.1"/>
</dbReference>
<dbReference type="OrthoDB" id="5588715at2759"/>
<evidence type="ECO:0000313" key="1">
    <source>
        <dbReference type="EMBL" id="OAD77738.1"/>
    </source>
</evidence>
<dbReference type="AlphaFoldDB" id="A0A167PE11"/>
<dbReference type="InterPro" id="IPR029044">
    <property type="entry name" value="Nucleotide-diphossugar_trans"/>
</dbReference>
<protein>
    <submittedName>
        <fullName evidence="1">Uncharacterized protein</fullName>
    </submittedName>
</protein>
<accession>A0A167PE11</accession>
<name>A0A167PE11_PHYB8</name>
<proteinExistence type="predicted"/>
<dbReference type="InParanoid" id="A0A167PE11"/>
<dbReference type="Proteomes" id="UP000077315">
    <property type="component" value="Unassembled WGS sequence"/>
</dbReference>
<evidence type="ECO:0000313" key="2">
    <source>
        <dbReference type="Proteomes" id="UP000077315"/>
    </source>
</evidence>
<dbReference type="Gene3D" id="3.90.550.10">
    <property type="entry name" value="Spore Coat Polysaccharide Biosynthesis Protein SpsA, Chain A"/>
    <property type="match status" value="1"/>
</dbReference>
<reference evidence="2" key="1">
    <citation type="submission" date="2015-06" db="EMBL/GenBank/DDBJ databases">
        <title>Expansion of signal transduction pathways in fungi by whole-genome duplication.</title>
        <authorList>
            <consortium name="DOE Joint Genome Institute"/>
            <person name="Corrochano L.M."/>
            <person name="Kuo A."/>
            <person name="Marcet-Houben M."/>
            <person name="Polaino S."/>
            <person name="Salamov A."/>
            <person name="Villalobos J.M."/>
            <person name="Alvarez M.I."/>
            <person name="Avalos J."/>
            <person name="Benito E.P."/>
            <person name="Benoit I."/>
            <person name="Burger G."/>
            <person name="Camino L.P."/>
            <person name="Canovas D."/>
            <person name="Cerda-Olmedo E."/>
            <person name="Cheng J.-F."/>
            <person name="Dominguez A."/>
            <person name="Elias M."/>
            <person name="Eslava A.P."/>
            <person name="Glaser F."/>
            <person name="Grimwood J."/>
            <person name="Gutierrez G."/>
            <person name="Heitman J."/>
            <person name="Henrissat B."/>
            <person name="Iturriaga E.A."/>
            <person name="Lang B.F."/>
            <person name="Lavin J.L."/>
            <person name="Lee S."/>
            <person name="Li W."/>
            <person name="Lindquist E."/>
            <person name="Lopez-Garcia S."/>
            <person name="Luque E.M."/>
            <person name="Marcos A.T."/>
            <person name="Martin J."/>
            <person name="McCluskey K."/>
            <person name="Medina H.R."/>
            <person name="Miralles-Duran A."/>
            <person name="Miyazaki A."/>
            <person name="Munoz-Torres E."/>
            <person name="Oguiza J.A."/>
            <person name="Ohm R."/>
            <person name="Olmedo M."/>
            <person name="Orejas M."/>
            <person name="Ortiz-Castellanos L."/>
            <person name="Pisabarro A.G."/>
            <person name="Rodriguez-Romero J."/>
            <person name="Ruiz-Herrera J."/>
            <person name="Ruiz-Vazquez R."/>
            <person name="Sanz C."/>
            <person name="Schackwitz W."/>
            <person name="Schmutz J."/>
            <person name="Shahriari M."/>
            <person name="Shelest E."/>
            <person name="Silva-Franco F."/>
            <person name="Soanes D."/>
            <person name="Syed K."/>
            <person name="Tagua V.G."/>
            <person name="Talbot N.J."/>
            <person name="Thon M."/>
            <person name="De vries R.P."/>
            <person name="Wiebenga A."/>
            <person name="Yadav J.S."/>
            <person name="Braun E.L."/>
            <person name="Baker S."/>
            <person name="Garre V."/>
            <person name="Horwitz B."/>
            <person name="Torres-Martinez S."/>
            <person name="Idnurm A."/>
            <person name="Herrera-Estrella A."/>
            <person name="Gabaldon T."/>
            <person name="Grigoriev I.V."/>
        </authorList>
    </citation>
    <scope>NUCLEOTIDE SEQUENCE [LARGE SCALE GENOMIC DNA]</scope>
    <source>
        <strain evidence="2">NRRL 1555(-)</strain>
    </source>
</reference>
<dbReference type="VEuPathDB" id="FungiDB:PHYBLDRAFT_141601"/>
<dbReference type="GeneID" id="28991532"/>
<sequence>MSFTDQDYRVLKTRYEAVVHGHVFAFFKELTPSQQEIFYSQLASIQVEQVSRIAQDILTMGHDNKVTQDPAKVDLKPLRSHAIDFLASDTKEKLETWRPGEILGCN</sequence>